<dbReference type="Proteomes" id="UP000682733">
    <property type="component" value="Unassembled WGS sequence"/>
</dbReference>
<evidence type="ECO:0000256" key="1">
    <source>
        <dbReference type="SAM" id="MobiDB-lite"/>
    </source>
</evidence>
<feature type="domain" description="HTH psq-type" evidence="2">
    <location>
        <begin position="86"/>
        <end position="125"/>
    </location>
</feature>
<comment type="caution">
    <text evidence="3">The sequence shown here is derived from an EMBL/GenBank/DDBJ whole genome shotgun (WGS) entry which is preliminary data.</text>
</comment>
<dbReference type="AlphaFoldDB" id="A0A8S2D479"/>
<dbReference type="GO" id="GO:0003677">
    <property type="term" value="F:DNA binding"/>
    <property type="evidence" value="ECO:0007669"/>
    <property type="project" value="InterPro"/>
</dbReference>
<dbReference type="EMBL" id="CAJOBA010001389">
    <property type="protein sequence ID" value="CAF3593119.1"/>
    <property type="molecule type" value="Genomic_DNA"/>
</dbReference>
<organism evidence="3 5">
    <name type="scientific">Didymodactylos carnosus</name>
    <dbReference type="NCBI Taxonomy" id="1234261"/>
    <lineage>
        <taxon>Eukaryota</taxon>
        <taxon>Metazoa</taxon>
        <taxon>Spiralia</taxon>
        <taxon>Gnathifera</taxon>
        <taxon>Rotifera</taxon>
        <taxon>Eurotatoria</taxon>
        <taxon>Bdelloidea</taxon>
        <taxon>Philodinida</taxon>
        <taxon>Philodinidae</taxon>
        <taxon>Didymodactylos</taxon>
    </lineage>
</organism>
<dbReference type="EMBL" id="CAJNOK010001389">
    <property type="protein sequence ID" value="CAF0809315.1"/>
    <property type="molecule type" value="Genomic_DNA"/>
</dbReference>
<accession>A0A8S2D479</accession>
<dbReference type="Proteomes" id="UP000677228">
    <property type="component" value="Unassembled WGS sequence"/>
</dbReference>
<feature type="compositionally biased region" description="Basic and acidic residues" evidence="1">
    <location>
        <begin position="22"/>
        <end position="37"/>
    </location>
</feature>
<evidence type="ECO:0000259" key="2">
    <source>
        <dbReference type="Pfam" id="PF05225"/>
    </source>
</evidence>
<protein>
    <recommendedName>
        <fullName evidence="2">HTH psq-type domain-containing protein</fullName>
    </recommendedName>
</protein>
<proteinExistence type="predicted"/>
<dbReference type="SUPFAM" id="SSF46689">
    <property type="entry name" value="Homeodomain-like"/>
    <property type="match status" value="1"/>
</dbReference>
<evidence type="ECO:0000313" key="3">
    <source>
        <dbReference type="EMBL" id="CAF0809315.1"/>
    </source>
</evidence>
<dbReference type="InterPro" id="IPR009057">
    <property type="entry name" value="Homeodomain-like_sf"/>
</dbReference>
<dbReference type="Pfam" id="PF05225">
    <property type="entry name" value="HTH_psq"/>
    <property type="match status" value="1"/>
</dbReference>
<reference evidence="3" key="1">
    <citation type="submission" date="2021-02" db="EMBL/GenBank/DDBJ databases">
        <authorList>
            <person name="Nowell W R."/>
        </authorList>
    </citation>
    <scope>NUCLEOTIDE SEQUENCE</scope>
</reference>
<evidence type="ECO:0000313" key="4">
    <source>
        <dbReference type="EMBL" id="CAF3593119.1"/>
    </source>
</evidence>
<sequence>MSATDRISNYSLIHWFELGTRKTTEQPTKETEIDTTKRWTTTETPAKREYDDDNNLPSEDDKKLVCIDLVRSYVRKRVQTYSNVDIGEAIKSIKDDKMTINEALAKYNVPISTLYNRLSRHNGSSPRGGTTILSKEEESHLVYVIKTMQDYNHPVSNSNVRTVARWCTTELKKDIPDNG</sequence>
<dbReference type="InterPro" id="IPR007889">
    <property type="entry name" value="HTH_Psq"/>
</dbReference>
<evidence type="ECO:0000313" key="5">
    <source>
        <dbReference type="Proteomes" id="UP000677228"/>
    </source>
</evidence>
<feature type="region of interest" description="Disordered" evidence="1">
    <location>
        <begin position="22"/>
        <end position="55"/>
    </location>
</feature>
<gene>
    <name evidence="3" type="ORF">OVA965_LOCUS5064</name>
    <name evidence="4" type="ORF">TMI583_LOCUS5062</name>
</gene>
<dbReference type="Gene3D" id="1.10.10.60">
    <property type="entry name" value="Homeodomain-like"/>
    <property type="match status" value="1"/>
</dbReference>
<name>A0A8S2D479_9BILA</name>